<dbReference type="SUPFAM" id="SSF48726">
    <property type="entry name" value="Immunoglobulin"/>
    <property type="match status" value="13"/>
</dbReference>
<feature type="domain" description="Ig-like" evidence="1">
    <location>
        <begin position="379"/>
        <end position="461"/>
    </location>
</feature>
<dbReference type="OrthoDB" id="9049585at2759"/>
<evidence type="ECO:0000313" key="3">
    <source>
        <dbReference type="Proteomes" id="UP000269221"/>
    </source>
</evidence>
<comment type="caution">
    <text evidence="2">The sequence shown here is derived from an EMBL/GenBank/DDBJ whole genome shotgun (WGS) entry which is preliminary data.</text>
</comment>
<dbReference type="PROSITE" id="PS50835">
    <property type="entry name" value="IG_LIKE"/>
    <property type="match status" value="13"/>
</dbReference>
<feature type="domain" description="Ig-like" evidence="1">
    <location>
        <begin position="21"/>
        <end position="117"/>
    </location>
</feature>
<reference evidence="2 3" key="1">
    <citation type="submission" date="2018-07" db="EMBL/GenBank/DDBJ databases">
        <title>A high quality draft genome assembly of the barn swallow (H. rustica rustica).</title>
        <authorList>
            <person name="Formenti G."/>
            <person name="Chiara M."/>
            <person name="Poveda L."/>
            <person name="Francoijs K.-J."/>
            <person name="Bonisoli-Alquati A."/>
            <person name="Canova L."/>
            <person name="Gianfranceschi L."/>
            <person name="Horner D.S."/>
            <person name="Saino N."/>
        </authorList>
    </citation>
    <scope>NUCLEOTIDE SEQUENCE [LARGE SCALE GENOMIC DNA]</scope>
    <source>
        <strain evidence="2">Chelidonia</strain>
        <tissue evidence="2">Blood</tissue>
    </source>
</reference>
<dbReference type="InterPro" id="IPR036179">
    <property type="entry name" value="Ig-like_dom_sf"/>
</dbReference>
<dbReference type="InterPro" id="IPR003598">
    <property type="entry name" value="Ig_sub2"/>
</dbReference>
<sequence>MRSPEQKPLCGKRVDGRAELPQGMHGSLVQAAVTQPPSLSHNVGDTVRITCSGISSSYAYAGWYQQKVPGTGPVTVIYYNDRRPSGIPSRFSGSTSGTTNTLTITGVQAEDEAVYFCGSIDSSSGSYGSLVQAAAVVSQPSSVSANVGETVRITCSGSSGSYGWFQQKVPGTAPVTVIYRSDKRPSGIPSRFSGSGGTLTITGVQAEDEAVYFCGSIDSSSGSYGSLVQAESLSQPSSRTHNMGDTVRITCSGSSYSDYGWYQQKVPGTAPVTVIYWNDKRPSGIPSRFSGSKSRSTATLTITGVQAEDEAVYFCGSYDGSSAGSLVQAVLNQHPSSLSANVGDTVRITCSGLSSIFGLGSLVQAASLTQPPSLSHNVGDTVRITCSGSSSNYGWFQQKVPGTGPVTVIYWSDKRPSGIPSRFSGSGGTLTITGVQAEDEAVYFCGSLVQAALTQQPPSLSHNVGDTVRITCSGLSSWSNAGWYQQKVPGTAPVTVIYNSNSRPSGIPSRFSGSASGTTATLTITGVQAEDEAVYFCSLVQAAAVNQPSSLSANVGDTVRITCSGASSSWYAWFQQKVPGTAPVTVIYYSDERPSGIPSRFSGSGSGSSNTLTITGVQAEDEAVYFCGSLVQAAVTQQPPSLSHNVGDTVRITCSGLSSSYDAGWYQQKVPGTAPVTVIYGSNGRPSGIPSRFSGSRSGSTGTLTITGVQAEDEAVYFCGSDDSSSTDEGDEASDYWGSSLVQAVVTQPSSPSANVGDTVRITCSGASYGSWNAWFQQKVPGTAPVTVIYRDTNRPSGIPSRFSGSQSGSSATLTITGVQAEDEAVYFCGSYEGSSSSSSYGTLVQAAAVSQLPSLSANVGETVRITCSEGNPKNYFAWYQQKVPGTGPVTVIYADDKRPSGIPSRFSGSVSGSTATLTITGVQAEDEAVYFCSLVQAALTQQPPSLSHNVGDTVRITCSGTTESAAILSSSQCVRTVRISCSGVSSGYGYGWFQQKVPGTAPVTVIYNNDKRPSGIPSRFSGSGGTLTITGVQAEDEAVYFCSLVQAAVTQQPPSLSHNVGDTVRITCSGSSSNYYGWFQQKVPGTGPVTVIYWDDSRPSGIPSRFSGSKSGSTGTLTITGVQAEDEAVYFCGSDDSSSDAGSLVQAAAVSQPSSLSANVGDTIRITCSGGSSSWYGWYQQKVPGTAPVTVIYGSSGRPSGIPSRFSGSLSGSTATLTITGVQAEDEAVYFCGSLVQAALTQPPSLSHNVGDTVRITCSGSSYSYGWYQQKVPGTAPVTVIYANDNRPSGIPSRFSGSKSGSTATLTITGVQAEDEAVYFCGSYDSSSTAAP</sequence>
<feature type="domain" description="Ig-like" evidence="1">
    <location>
        <begin position="848"/>
        <end position="948"/>
    </location>
</feature>
<dbReference type="STRING" id="333673.A0A3M0JYE2"/>
<dbReference type="InterPro" id="IPR007110">
    <property type="entry name" value="Ig-like_dom"/>
</dbReference>
<gene>
    <name evidence="2" type="ORF">DUI87_17474</name>
</gene>
<dbReference type="InterPro" id="IPR013783">
    <property type="entry name" value="Ig-like_fold"/>
</dbReference>
<keyword evidence="3" id="KW-1185">Reference proteome</keyword>
<dbReference type="InterPro" id="IPR003599">
    <property type="entry name" value="Ig_sub"/>
</dbReference>
<proteinExistence type="predicted"/>
<feature type="domain" description="Ig-like" evidence="1">
    <location>
        <begin position="465"/>
        <end position="552"/>
    </location>
</feature>
<dbReference type="Gene3D" id="2.60.40.10">
    <property type="entry name" value="Immunoglobulins"/>
    <property type="match status" value="13"/>
</dbReference>
<dbReference type="EMBL" id="QRBI01000121">
    <property type="protein sequence ID" value="RMC05929.1"/>
    <property type="molecule type" value="Genomic_DNA"/>
</dbReference>
<protein>
    <recommendedName>
        <fullName evidence="1">Ig-like domain-containing protein</fullName>
    </recommendedName>
</protein>
<dbReference type="Pfam" id="PF07686">
    <property type="entry name" value="V-set"/>
    <property type="match status" value="13"/>
</dbReference>
<feature type="domain" description="Ig-like" evidence="1">
    <location>
        <begin position="1252"/>
        <end position="1333"/>
    </location>
</feature>
<feature type="domain" description="Ig-like" evidence="1">
    <location>
        <begin position="134"/>
        <end position="234"/>
    </location>
</feature>
<dbReference type="SMART" id="SM00408">
    <property type="entry name" value="IGc2"/>
    <property type="match status" value="13"/>
</dbReference>
<dbReference type="InterPro" id="IPR013106">
    <property type="entry name" value="Ig_V-set"/>
</dbReference>
<feature type="domain" description="Ig-like" evidence="1">
    <location>
        <begin position="244"/>
        <end position="332"/>
    </location>
</feature>
<feature type="domain" description="Ig-like" evidence="1">
    <location>
        <begin position="743"/>
        <end position="845"/>
    </location>
</feature>
<evidence type="ECO:0000259" key="1">
    <source>
        <dbReference type="PROSITE" id="PS50835"/>
    </source>
</evidence>
<organism evidence="2 3">
    <name type="scientific">Hirundo rustica rustica</name>
    <dbReference type="NCBI Taxonomy" id="333673"/>
    <lineage>
        <taxon>Eukaryota</taxon>
        <taxon>Metazoa</taxon>
        <taxon>Chordata</taxon>
        <taxon>Craniata</taxon>
        <taxon>Vertebrata</taxon>
        <taxon>Euteleostomi</taxon>
        <taxon>Archelosauria</taxon>
        <taxon>Archosauria</taxon>
        <taxon>Dinosauria</taxon>
        <taxon>Saurischia</taxon>
        <taxon>Theropoda</taxon>
        <taxon>Coelurosauria</taxon>
        <taxon>Aves</taxon>
        <taxon>Neognathae</taxon>
        <taxon>Neoaves</taxon>
        <taxon>Telluraves</taxon>
        <taxon>Australaves</taxon>
        <taxon>Passeriformes</taxon>
        <taxon>Sylvioidea</taxon>
        <taxon>Hirundinidae</taxon>
        <taxon>Hirundo</taxon>
    </lineage>
</organism>
<feature type="domain" description="Ig-like" evidence="1">
    <location>
        <begin position="633"/>
        <end position="734"/>
    </location>
</feature>
<feature type="domain" description="Ig-like" evidence="1">
    <location>
        <begin position="1048"/>
        <end position="1152"/>
    </location>
</feature>
<accession>A0A3M0JYE2</accession>
<dbReference type="SMART" id="SM00406">
    <property type="entry name" value="IGv"/>
    <property type="match status" value="13"/>
</dbReference>
<dbReference type="PANTHER" id="PTHR23267">
    <property type="entry name" value="IMMUNOGLOBULIN LIGHT CHAIN"/>
    <property type="match status" value="1"/>
</dbReference>
<dbReference type="InterPro" id="IPR050150">
    <property type="entry name" value="IgV_Light_Chain"/>
</dbReference>
<dbReference type="SMART" id="SM00409">
    <property type="entry name" value="IG"/>
    <property type="match status" value="13"/>
</dbReference>
<feature type="domain" description="Ig-like" evidence="1">
    <location>
        <begin position="952"/>
        <end position="1045"/>
    </location>
</feature>
<feature type="domain" description="Ig-like" evidence="1">
    <location>
        <begin position="1162"/>
        <end position="1248"/>
    </location>
</feature>
<dbReference type="Proteomes" id="UP000269221">
    <property type="component" value="Unassembled WGS sequence"/>
</dbReference>
<evidence type="ECO:0000313" key="2">
    <source>
        <dbReference type="EMBL" id="RMC05929.1"/>
    </source>
</evidence>
<feature type="domain" description="Ig-like" evidence="1">
    <location>
        <begin position="556"/>
        <end position="627"/>
    </location>
</feature>
<name>A0A3M0JYE2_HIRRU</name>